<accession>B2A1M3</accession>
<protein>
    <submittedName>
        <fullName evidence="2">Uncharacterized protein</fullName>
    </submittedName>
</protein>
<evidence type="ECO:0000313" key="3">
    <source>
        <dbReference type="Proteomes" id="UP000001683"/>
    </source>
</evidence>
<dbReference type="Proteomes" id="UP000001683">
    <property type="component" value="Chromosome"/>
</dbReference>
<gene>
    <name evidence="2" type="ordered locus">Nther_1195</name>
</gene>
<reference evidence="2 3" key="2">
    <citation type="journal article" date="2011" name="J. Bacteriol.">
        <title>Complete genome sequence of the anaerobic, halophilic alkalithermophile Natranaerobius thermophilus JW/NM-WN-LF.</title>
        <authorList>
            <person name="Zhao B."/>
            <person name="Mesbah N.M."/>
            <person name="Dalin E."/>
            <person name="Goodwin L."/>
            <person name="Nolan M."/>
            <person name="Pitluck S."/>
            <person name="Chertkov O."/>
            <person name="Brettin T.S."/>
            <person name="Han J."/>
            <person name="Larimer F.W."/>
            <person name="Land M.L."/>
            <person name="Hauser L."/>
            <person name="Kyrpides N."/>
            <person name="Wiegel J."/>
        </authorList>
    </citation>
    <scope>NUCLEOTIDE SEQUENCE [LARGE SCALE GENOMIC DNA]</scope>
    <source>
        <strain evidence="3">ATCC BAA-1301 / DSM 18059 / JW/NM-WN-LF</strain>
    </source>
</reference>
<evidence type="ECO:0000256" key="1">
    <source>
        <dbReference type="SAM" id="MobiDB-lite"/>
    </source>
</evidence>
<sequence length="171" mass="19720">METIIIIIIILVISAIRNAASPGHRPRRDFPKPTDEQEIPHSQPKRESEQEGGFPEIPTPEELPGIPGFEDQDKDKEKEIRPREISSHAEDVEMYKEDGRFIDEKLKNYRTKKQKKSQKHSKKVENLYRVNKYRSSSKSADVSSLLDSRNDLKKAILLTEILGPPKSKRPH</sequence>
<feature type="compositionally biased region" description="Basic and acidic residues" evidence="1">
    <location>
        <begin position="28"/>
        <end position="49"/>
    </location>
</feature>
<dbReference type="KEGG" id="nth:Nther_1195"/>
<feature type="region of interest" description="Disordered" evidence="1">
    <location>
        <begin position="106"/>
        <end position="125"/>
    </location>
</feature>
<proteinExistence type="predicted"/>
<dbReference type="HOGENOM" id="CLU_1561275_0_0_9"/>
<dbReference type="AlphaFoldDB" id="B2A1M3"/>
<dbReference type="EMBL" id="CP001034">
    <property type="protein sequence ID" value="ACB84778.1"/>
    <property type="molecule type" value="Genomic_DNA"/>
</dbReference>
<feature type="compositionally biased region" description="Basic residues" evidence="1">
    <location>
        <begin position="108"/>
        <end position="122"/>
    </location>
</feature>
<dbReference type="RefSeq" id="WP_012447653.1">
    <property type="nucleotide sequence ID" value="NC_010718.1"/>
</dbReference>
<reference evidence="2 3" key="1">
    <citation type="submission" date="2008-04" db="EMBL/GenBank/DDBJ databases">
        <title>Complete sequence of chromosome of Natranaerobius thermophilus JW/NM-WN-LF.</title>
        <authorList>
            <consortium name="US DOE Joint Genome Institute"/>
            <person name="Copeland A."/>
            <person name="Lucas S."/>
            <person name="Lapidus A."/>
            <person name="Glavina del Rio T."/>
            <person name="Dalin E."/>
            <person name="Tice H."/>
            <person name="Bruce D."/>
            <person name="Goodwin L."/>
            <person name="Pitluck S."/>
            <person name="Chertkov O."/>
            <person name="Brettin T."/>
            <person name="Detter J.C."/>
            <person name="Han C."/>
            <person name="Kuske C.R."/>
            <person name="Schmutz J."/>
            <person name="Larimer F."/>
            <person name="Land M."/>
            <person name="Hauser L."/>
            <person name="Kyrpides N."/>
            <person name="Lykidis A."/>
            <person name="Mesbah N.M."/>
            <person name="Wiegel J."/>
        </authorList>
    </citation>
    <scope>NUCLEOTIDE SEQUENCE [LARGE SCALE GENOMIC DNA]</scope>
    <source>
        <strain evidence="3">ATCC BAA-1301 / DSM 18059 / JW/NM-WN-LF</strain>
    </source>
</reference>
<feature type="compositionally biased region" description="Basic and acidic residues" evidence="1">
    <location>
        <begin position="71"/>
        <end position="92"/>
    </location>
</feature>
<name>B2A1M3_NATTJ</name>
<organism evidence="2 3">
    <name type="scientific">Natranaerobius thermophilus (strain ATCC BAA-1301 / DSM 18059 / JW/NM-WN-LF)</name>
    <dbReference type="NCBI Taxonomy" id="457570"/>
    <lineage>
        <taxon>Bacteria</taxon>
        <taxon>Bacillati</taxon>
        <taxon>Bacillota</taxon>
        <taxon>Clostridia</taxon>
        <taxon>Natranaerobiales</taxon>
        <taxon>Natranaerobiaceae</taxon>
        <taxon>Natranaerobius</taxon>
    </lineage>
</organism>
<feature type="region of interest" description="Disordered" evidence="1">
    <location>
        <begin position="20"/>
        <end position="92"/>
    </location>
</feature>
<keyword evidence="3" id="KW-1185">Reference proteome</keyword>
<evidence type="ECO:0000313" key="2">
    <source>
        <dbReference type="EMBL" id="ACB84778.1"/>
    </source>
</evidence>
<dbReference type="InParanoid" id="B2A1M3"/>
<dbReference type="STRING" id="457570.Nther_1195"/>